<comment type="caution">
    <text evidence="1">The sequence shown here is derived from an EMBL/GenBank/DDBJ whole genome shotgun (WGS) entry which is preliminary data.</text>
</comment>
<sequence>MTKDFGQHSVVRETDHDETGTLHEFYRCTECGHEHVSADSFKHVKEYE</sequence>
<protein>
    <recommendedName>
        <fullName evidence="3">C2H2-type domain-containing protein</fullName>
    </recommendedName>
</protein>
<evidence type="ECO:0000313" key="2">
    <source>
        <dbReference type="Proteomes" id="UP001149411"/>
    </source>
</evidence>
<dbReference type="EMBL" id="RKLV01000001">
    <property type="protein sequence ID" value="MCX2817844.1"/>
    <property type="molecule type" value="Genomic_DNA"/>
</dbReference>
<dbReference type="Proteomes" id="UP001149411">
    <property type="component" value="Unassembled WGS sequence"/>
</dbReference>
<reference evidence="1" key="1">
    <citation type="submission" date="2022-09" db="EMBL/GenBank/DDBJ databases">
        <title>Haloadaptaus new haloarchaeum isolated from saline soil.</title>
        <authorList>
            <person name="Duran-Viseras A."/>
            <person name="Sanchez-Porro C."/>
            <person name="Ventosa A."/>
        </authorList>
    </citation>
    <scope>NUCLEOTIDE SEQUENCE</scope>
    <source>
        <strain evidence="1">F3-133</strain>
    </source>
</reference>
<dbReference type="RefSeq" id="WP_266085346.1">
    <property type="nucleotide sequence ID" value="NZ_RKLV01000001.1"/>
</dbReference>
<proteinExistence type="predicted"/>
<accession>A0A9Q4C2N3</accession>
<organism evidence="1 2">
    <name type="scientific">Halorutilus salinus</name>
    <dbReference type="NCBI Taxonomy" id="2487751"/>
    <lineage>
        <taxon>Archaea</taxon>
        <taxon>Methanobacteriati</taxon>
        <taxon>Methanobacteriota</taxon>
        <taxon>Stenosarchaea group</taxon>
        <taxon>Halobacteria</taxon>
        <taxon>Halorutilales</taxon>
        <taxon>Halorutilaceae</taxon>
        <taxon>Halorutilus</taxon>
    </lineage>
</organism>
<evidence type="ECO:0008006" key="3">
    <source>
        <dbReference type="Google" id="ProtNLM"/>
    </source>
</evidence>
<dbReference type="AlphaFoldDB" id="A0A9Q4C2N3"/>
<name>A0A9Q4C2N3_9EURY</name>
<evidence type="ECO:0000313" key="1">
    <source>
        <dbReference type="EMBL" id="MCX2817844.1"/>
    </source>
</evidence>
<gene>
    <name evidence="1" type="ORF">EGH25_00490</name>
</gene>
<keyword evidence="2" id="KW-1185">Reference proteome</keyword>